<dbReference type="SUPFAM" id="SSF55073">
    <property type="entry name" value="Nucleotide cyclase"/>
    <property type="match status" value="1"/>
</dbReference>
<accession>A0A4Y8WLA6</accession>
<dbReference type="SMART" id="SM00267">
    <property type="entry name" value="GGDEF"/>
    <property type="match status" value="1"/>
</dbReference>
<sequence>MGLGTILLVQLYWMHGSSLIYKISPSKLTYLSTNDQSQGGISTSKLTIDGEQATLECELAKSPSYSWPYCGISINLGTSDHQGVNLEKFHTIRMNIDFEQLDSDADPSLRFYLRNYNEAYSTKDNEYTQKYNGVEFKPGTGQGVIEIPIANLQVMTWWLADNNISIDHSAPEYTNTTKFELATGSGHHDGRYRMVINSIEFVGHYISGEKLMLGLLVFWVSLALIYSIVEIRRSHQLILQAHFRQDHLKKLNRSLKEQNVHFAELANRDALTGAMNRHSIREWLDVNFEKEANTAKLLSVLYLDIDHFKHVNDEYGHGMGDDILREFTMVVLSALSPSERLVRWGGEEFVVFCPGVPLSDATELAERIRHKVEAHIWVHGDALTTSIGVASLGNERTNEMLTRADEALYLAKRKGRNRVTVSE</sequence>
<dbReference type="GO" id="GO:0005886">
    <property type="term" value="C:plasma membrane"/>
    <property type="evidence" value="ECO:0007669"/>
    <property type="project" value="TreeGrafter"/>
</dbReference>
<dbReference type="NCBIfam" id="TIGR00254">
    <property type="entry name" value="GGDEF"/>
    <property type="match status" value="1"/>
</dbReference>
<comment type="cofactor">
    <cofactor evidence="1">
        <name>Mg(2+)</name>
        <dbReference type="ChEBI" id="CHEBI:18420"/>
    </cofactor>
</comment>
<dbReference type="InterPro" id="IPR043128">
    <property type="entry name" value="Rev_trsase/Diguanyl_cyclase"/>
</dbReference>
<protein>
    <recommendedName>
        <fullName evidence="2">diguanylate cyclase</fullName>
        <ecNumber evidence="2">2.7.7.65</ecNumber>
    </recommendedName>
</protein>
<dbReference type="InterPro" id="IPR000160">
    <property type="entry name" value="GGDEF_dom"/>
</dbReference>
<evidence type="ECO:0000256" key="2">
    <source>
        <dbReference type="ARBA" id="ARBA00012528"/>
    </source>
</evidence>
<dbReference type="AlphaFoldDB" id="A0A4Y8WLA6"/>
<proteinExistence type="predicted"/>
<dbReference type="Pfam" id="PF00990">
    <property type="entry name" value="GGDEF"/>
    <property type="match status" value="1"/>
</dbReference>
<organism evidence="5 6">
    <name type="scientific">Vibrio ouci</name>
    <dbReference type="NCBI Taxonomy" id="2499078"/>
    <lineage>
        <taxon>Bacteria</taxon>
        <taxon>Pseudomonadati</taxon>
        <taxon>Pseudomonadota</taxon>
        <taxon>Gammaproteobacteria</taxon>
        <taxon>Vibrionales</taxon>
        <taxon>Vibrionaceae</taxon>
        <taxon>Vibrio</taxon>
    </lineage>
</organism>
<dbReference type="FunFam" id="3.30.70.270:FF:000001">
    <property type="entry name" value="Diguanylate cyclase domain protein"/>
    <property type="match status" value="1"/>
</dbReference>
<dbReference type="EC" id="2.7.7.65" evidence="2"/>
<dbReference type="RefSeq" id="WP_134833914.1">
    <property type="nucleotide sequence ID" value="NZ_SATR01000001.1"/>
</dbReference>
<evidence type="ECO:0000313" key="6">
    <source>
        <dbReference type="Proteomes" id="UP000297753"/>
    </source>
</evidence>
<dbReference type="Proteomes" id="UP000297753">
    <property type="component" value="Unassembled WGS sequence"/>
</dbReference>
<keyword evidence="6" id="KW-1185">Reference proteome</keyword>
<dbReference type="GO" id="GO:0043709">
    <property type="term" value="P:cell adhesion involved in single-species biofilm formation"/>
    <property type="evidence" value="ECO:0007669"/>
    <property type="project" value="TreeGrafter"/>
</dbReference>
<dbReference type="SUPFAM" id="SSF49785">
    <property type="entry name" value="Galactose-binding domain-like"/>
    <property type="match status" value="1"/>
</dbReference>
<evidence type="ECO:0000256" key="1">
    <source>
        <dbReference type="ARBA" id="ARBA00001946"/>
    </source>
</evidence>
<feature type="domain" description="GGDEF" evidence="4">
    <location>
        <begin position="296"/>
        <end position="423"/>
    </location>
</feature>
<dbReference type="InterPro" id="IPR008979">
    <property type="entry name" value="Galactose-bd-like_sf"/>
</dbReference>
<dbReference type="OrthoDB" id="9803824at2"/>
<evidence type="ECO:0000313" key="5">
    <source>
        <dbReference type="EMBL" id="TFH93692.1"/>
    </source>
</evidence>
<dbReference type="Gene3D" id="3.30.70.270">
    <property type="match status" value="1"/>
</dbReference>
<dbReference type="InterPro" id="IPR029787">
    <property type="entry name" value="Nucleotide_cyclase"/>
</dbReference>
<dbReference type="GO" id="GO:1902201">
    <property type="term" value="P:negative regulation of bacterial-type flagellum-dependent cell motility"/>
    <property type="evidence" value="ECO:0007669"/>
    <property type="project" value="TreeGrafter"/>
</dbReference>
<reference evidence="5 6" key="1">
    <citation type="submission" date="2019-01" db="EMBL/GenBank/DDBJ databases">
        <title>Vibrio BEI176 sp. nov, a marine bacterium isolated from China: eastern marignal seas.</title>
        <authorList>
            <person name="Li B."/>
        </authorList>
    </citation>
    <scope>NUCLEOTIDE SEQUENCE [LARGE SCALE GENOMIC DNA]</scope>
    <source>
        <strain evidence="5 6">BEI176</strain>
    </source>
</reference>
<dbReference type="GO" id="GO:0052621">
    <property type="term" value="F:diguanylate cyclase activity"/>
    <property type="evidence" value="ECO:0007669"/>
    <property type="project" value="UniProtKB-EC"/>
</dbReference>
<dbReference type="PANTHER" id="PTHR45138:SF9">
    <property type="entry name" value="DIGUANYLATE CYCLASE DGCM-RELATED"/>
    <property type="match status" value="1"/>
</dbReference>
<evidence type="ECO:0000259" key="4">
    <source>
        <dbReference type="PROSITE" id="PS50887"/>
    </source>
</evidence>
<dbReference type="PANTHER" id="PTHR45138">
    <property type="entry name" value="REGULATORY COMPONENTS OF SENSORY TRANSDUCTION SYSTEM"/>
    <property type="match status" value="1"/>
</dbReference>
<dbReference type="PROSITE" id="PS50887">
    <property type="entry name" value="GGDEF"/>
    <property type="match status" value="1"/>
</dbReference>
<dbReference type="CDD" id="cd01949">
    <property type="entry name" value="GGDEF"/>
    <property type="match status" value="1"/>
</dbReference>
<name>A0A4Y8WLA6_9VIBR</name>
<dbReference type="InterPro" id="IPR050469">
    <property type="entry name" value="Diguanylate_Cyclase"/>
</dbReference>
<dbReference type="EMBL" id="SATR01000001">
    <property type="protein sequence ID" value="TFH93692.1"/>
    <property type="molecule type" value="Genomic_DNA"/>
</dbReference>
<gene>
    <name evidence="5" type="ORF">ELS82_00490</name>
</gene>
<evidence type="ECO:0000256" key="3">
    <source>
        <dbReference type="ARBA" id="ARBA00034247"/>
    </source>
</evidence>
<comment type="catalytic activity">
    <reaction evidence="3">
        <text>2 GTP = 3',3'-c-di-GMP + 2 diphosphate</text>
        <dbReference type="Rhea" id="RHEA:24898"/>
        <dbReference type="ChEBI" id="CHEBI:33019"/>
        <dbReference type="ChEBI" id="CHEBI:37565"/>
        <dbReference type="ChEBI" id="CHEBI:58805"/>
        <dbReference type="EC" id="2.7.7.65"/>
    </reaction>
</comment>
<comment type="caution">
    <text evidence="5">The sequence shown here is derived from an EMBL/GenBank/DDBJ whole genome shotgun (WGS) entry which is preliminary data.</text>
</comment>